<evidence type="ECO:0000313" key="1">
    <source>
        <dbReference type="EMBL" id="KAL1835240.1"/>
    </source>
</evidence>
<organism evidence="1 2">
    <name type="scientific">Phialemonium thermophilum</name>
    <dbReference type="NCBI Taxonomy" id="223376"/>
    <lineage>
        <taxon>Eukaryota</taxon>
        <taxon>Fungi</taxon>
        <taxon>Dikarya</taxon>
        <taxon>Ascomycota</taxon>
        <taxon>Pezizomycotina</taxon>
        <taxon>Sordariomycetes</taxon>
        <taxon>Sordariomycetidae</taxon>
        <taxon>Cephalothecales</taxon>
        <taxon>Cephalothecaceae</taxon>
        <taxon>Phialemonium</taxon>
    </lineage>
</organism>
<evidence type="ECO:0000313" key="2">
    <source>
        <dbReference type="Proteomes" id="UP001586593"/>
    </source>
</evidence>
<accession>A0ABR3V0V1</accession>
<proteinExistence type="predicted"/>
<reference evidence="1 2" key="1">
    <citation type="journal article" date="2024" name="Commun. Biol.">
        <title>Comparative genomic analysis of thermophilic fungi reveals convergent evolutionary adaptations and gene losses.</title>
        <authorList>
            <person name="Steindorff A.S."/>
            <person name="Aguilar-Pontes M.V."/>
            <person name="Robinson A.J."/>
            <person name="Andreopoulos B."/>
            <person name="LaButti K."/>
            <person name="Kuo A."/>
            <person name="Mondo S."/>
            <person name="Riley R."/>
            <person name="Otillar R."/>
            <person name="Haridas S."/>
            <person name="Lipzen A."/>
            <person name="Grimwood J."/>
            <person name="Schmutz J."/>
            <person name="Clum A."/>
            <person name="Reid I.D."/>
            <person name="Moisan M.C."/>
            <person name="Butler G."/>
            <person name="Nguyen T.T.M."/>
            <person name="Dewar K."/>
            <person name="Conant G."/>
            <person name="Drula E."/>
            <person name="Henrissat B."/>
            <person name="Hansel C."/>
            <person name="Singer S."/>
            <person name="Hutchinson M.I."/>
            <person name="de Vries R.P."/>
            <person name="Natvig D.O."/>
            <person name="Powell A.J."/>
            <person name="Tsang A."/>
            <person name="Grigoriev I.V."/>
        </authorList>
    </citation>
    <scope>NUCLEOTIDE SEQUENCE [LARGE SCALE GENOMIC DNA]</scope>
    <source>
        <strain evidence="1 2">ATCC 24622</strain>
    </source>
</reference>
<sequence>MACAGGGTGSVFQVIMGGRGTEWVSVVVQVPRSSQVVVHRAHNNSESELRTALIHTNLTCFGWTVLLRSSSSLPWAGGTDVLDSRCGIHAFVYRMTWPVIQAKQDDLILTLCSWVPMQCTGLSR</sequence>
<comment type="caution">
    <text evidence="1">The sequence shown here is derived from an EMBL/GenBank/DDBJ whole genome shotgun (WGS) entry which is preliminary data.</text>
</comment>
<protein>
    <submittedName>
        <fullName evidence="1">Uncharacterized protein</fullName>
    </submittedName>
</protein>
<keyword evidence="2" id="KW-1185">Reference proteome</keyword>
<dbReference type="EMBL" id="JAZHXJ010003331">
    <property type="protein sequence ID" value="KAL1835240.1"/>
    <property type="molecule type" value="Genomic_DNA"/>
</dbReference>
<dbReference type="Proteomes" id="UP001586593">
    <property type="component" value="Unassembled WGS sequence"/>
</dbReference>
<name>A0ABR3V0V1_9PEZI</name>
<gene>
    <name evidence="1" type="ORF">VTK73DRAFT_5946</name>
</gene>